<sequence>MIEAIPPIVTETLVSLGLIDQIPSWKIMDNKGKVTVVLHWERGLDGNSTTSITPRKSSSYTTLAASSGPRVLPSRSISQRSTPCLSRDNSRNSSGGSALQTHSSLLFQSSFDSNKDQRFIETNTNKSLSNSAQVSLINPEDGIPLSKLQQSTRGNILHFPTIPGNNHKGSSIITGAPRVLSRQGSSVESGSIVPIHFHTPECCAPGRFLHQPTSHSKRGSPPRSSSVECDFHCCSLHVVSSGEQFQEKEEQGRSKYINTCLTENEDCAPVINSHSSDGKKSHLKGAHVRFCNIDGENMSVVGNSSSSYRQKDGKSLNSTQESSKLSNGSSQTAMFSSQYHPTLLFEALTTQSSMSNRQNSGSSSHDSSESETDLYDEHDQKACSKFLLLVDSPSTSIETTNSSHLSIKDIGIILERLNSKILDVEKLDREIITDKKVYNWTIKATIKGEDLCEIGVIYNNNYYSIGEHPGYQNEAISNESIKDKIISEEDVSEKIIE</sequence>
<feature type="region of interest" description="Disordered" evidence="1">
    <location>
        <begin position="302"/>
        <end position="332"/>
    </location>
</feature>
<proteinExistence type="predicted"/>
<evidence type="ECO:0000313" key="2">
    <source>
        <dbReference type="EMBL" id="CDW39782.1"/>
    </source>
</evidence>
<accession>A0A0K2UPI8</accession>
<organism evidence="2">
    <name type="scientific">Lepeophtheirus salmonis</name>
    <name type="common">Salmon louse</name>
    <name type="synonym">Caligus salmonis</name>
    <dbReference type="NCBI Taxonomy" id="72036"/>
    <lineage>
        <taxon>Eukaryota</taxon>
        <taxon>Metazoa</taxon>
        <taxon>Ecdysozoa</taxon>
        <taxon>Arthropoda</taxon>
        <taxon>Crustacea</taxon>
        <taxon>Multicrustacea</taxon>
        <taxon>Hexanauplia</taxon>
        <taxon>Copepoda</taxon>
        <taxon>Siphonostomatoida</taxon>
        <taxon>Caligidae</taxon>
        <taxon>Lepeophtheirus</taxon>
    </lineage>
</organism>
<dbReference type="AlphaFoldDB" id="A0A0K2UPI8"/>
<feature type="region of interest" description="Disordered" evidence="1">
    <location>
        <begin position="354"/>
        <end position="375"/>
    </location>
</feature>
<reference evidence="2" key="1">
    <citation type="submission" date="2014-05" db="EMBL/GenBank/DDBJ databases">
        <authorList>
            <person name="Chronopoulou M."/>
        </authorList>
    </citation>
    <scope>NUCLEOTIDE SEQUENCE</scope>
    <source>
        <tissue evidence="2">Whole organism</tissue>
    </source>
</reference>
<dbReference type="OrthoDB" id="6475906at2759"/>
<feature type="compositionally biased region" description="Low complexity" evidence="1">
    <location>
        <begin position="354"/>
        <end position="365"/>
    </location>
</feature>
<feature type="compositionally biased region" description="Polar residues" evidence="1">
    <location>
        <begin position="315"/>
        <end position="332"/>
    </location>
</feature>
<protein>
    <submittedName>
        <fullName evidence="2">Uncharacterized protein</fullName>
    </submittedName>
</protein>
<gene>
    <name evidence="2" type="primary">Dmoj\GI20016</name>
</gene>
<feature type="compositionally biased region" description="Polar residues" evidence="1">
    <location>
        <begin position="47"/>
        <end position="65"/>
    </location>
</feature>
<evidence type="ECO:0000256" key="1">
    <source>
        <dbReference type="SAM" id="MobiDB-lite"/>
    </source>
</evidence>
<name>A0A0K2UPI8_LEPSM</name>
<dbReference type="EMBL" id="HACA01022421">
    <property type="protein sequence ID" value="CDW39782.1"/>
    <property type="molecule type" value="Transcribed_RNA"/>
</dbReference>
<feature type="region of interest" description="Disordered" evidence="1">
    <location>
        <begin position="47"/>
        <end position="99"/>
    </location>
</feature>
<dbReference type="OMA" id="VPSWKIM"/>
<feature type="compositionally biased region" description="Polar residues" evidence="1">
    <location>
        <begin position="75"/>
        <end position="84"/>
    </location>
</feature>